<dbReference type="EMBL" id="MF431589">
    <property type="protein sequence ID" value="AUV47162.1"/>
    <property type="molecule type" value="mRNA"/>
</dbReference>
<dbReference type="AlphaFoldDB" id="A0A343T7I7"/>
<feature type="signal peptide" evidence="1">
    <location>
        <begin position="1"/>
        <end position="17"/>
    </location>
</feature>
<dbReference type="InterPro" id="IPR008197">
    <property type="entry name" value="WAP_dom"/>
</dbReference>
<feature type="chain" id="PRO_5016773253" evidence="1">
    <location>
        <begin position="18"/>
        <end position="164"/>
    </location>
</feature>
<keyword evidence="1" id="KW-0732">Signal</keyword>
<dbReference type="GO" id="GO:0005576">
    <property type="term" value="C:extracellular region"/>
    <property type="evidence" value="ECO:0007669"/>
    <property type="project" value="InterPro"/>
</dbReference>
<feature type="domain" description="WAP" evidence="2">
    <location>
        <begin position="109"/>
        <end position="164"/>
    </location>
</feature>
<name>A0A343T7I7_SCYPA</name>
<accession>A0A343T7I7</accession>
<dbReference type="SMR" id="A0A343T7I7"/>
<sequence length="164" mass="16740">MKVLCLVAAACVVAVAGDDTRGGFHGGGFGRPGRPGRPGSGILDTIVDGLTGSIHGGQGGIHGGIHGGGHGGHGGVVHGRQCGVNVPTHITTGCKLFTRNLYGQYVCDRNQKPAFRCPPLRAECPLATRFGPPIQCTLDTDCPGISDKCCCDACLDHPVCKPSA</sequence>
<evidence type="ECO:0000259" key="2">
    <source>
        <dbReference type="PROSITE" id="PS51390"/>
    </source>
</evidence>
<evidence type="ECO:0000313" key="3">
    <source>
        <dbReference type="EMBL" id="AUV47162.1"/>
    </source>
</evidence>
<proteinExistence type="evidence at transcript level"/>
<evidence type="ECO:0000256" key="1">
    <source>
        <dbReference type="SAM" id="SignalP"/>
    </source>
</evidence>
<protein>
    <submittedName>
        <fullName evidence="3">Crustin 2</fullName>
    </submittedName>
</protein>
<organism evidence="3">
    <name type="scientific">Scylla paramamosain</name>
    <name type="common">Mud crab</name>
    <dbReference type="NCBI Taxonomy" id="85552"/>
    <lineage>
        <taxon>Eukaryota</taxon>
        <taxon>Metazoa</taxon>
        <taxon>Ecdysozoa</taxon>
        <taxon>Arthropoda</taxon>
        <taxon>Crustacea</taxon>
        <taxon>Multicrustacea</taxon>
        <taxon>Malacostraca</taxon>
        <taxon>Eumalacostraca</taxon>
        <taxon>Eucarida</taxon>
        <taxon>Decapoda</taxon>
        <taxon>Pleocyemata</taxon>
        <taxon>Brachyura</taxon>
        <taxon>Eubrachyura</taxon>
        <taxon>Portunoidea</taxon>
        <taxon>Portunidae</taxon>
        <taxon>Portuninae</taxon>
        <taxon>Scylla</taxon>
    </lineage>
</organism>
<reference evidence="3" key="1">
    <citation type="submission" date="2017-07" db="EMBL/GenBank/DDBJ databases">
        <title>Identification and characterization of SpCrus2 in mud crab Scylla paramamosain.</title>
        <authorList>
            <person name="Li X.-C."/>
        </authorList>
    </citation>
    <scope>NUCLEOTIDE SEQUENCE</scope>
</reference>
<dbReference type="GO" id="GO:0030414">
    <property type="term" value="F:peptidase inhibitor activity"/>
    <property type="evidence" value="ECO:0007669"/>
    <property type="project" value="InterPro"/>
</dbReference>
<dbReference type="PROSITE" id="PS51390">
    <property type="entry name" value="WAP"/>
    <property type="match status" value="1"/>
</dbReference>